<keyword evidence="3" id="KW-1185">Reference proteome</keyword>
<gene>
    <name evidence="2" type="ORF">CLV60_13217</name>
</gene>
<name>A0A2P8F935_9BACT</name>
<evidence type="ECO:0000313" key="3">
    <source>
        <dbReference type="Proteomes" id="UP000241964"/>
    </source>
</evidence>
<dbReference type="InterPro" id="IPR007338">
    <property type="entry name" value="DUF416"/>
</dbReference>
<dbReference type="AlphaFoldDB" id="A0A2P8F935"/>
<dbReference type="Pfam" id="PF04222">
    <property type="entry name" value="DUF416"/>
    <property type="match status" value="1"/>
</dbReference>
<evidence type="ECO:0000313" key="2">
    <source>
        <dbReference type="EMBL" id="PSL18237.1"/>
    </source>
</evidence>
<feature type="region of interest" description="Disordered" evidence="1">
    <location>
        <begin position="134"/>
        <end position="157"/>
    </location>
</feature>
<reference evidence="2 3" key="1">
    <citation type="submission" date="2018-03" db="EMBL/GenBank/DDBJ databases">
        <title>Genomic Encyclopedia of Archaeal and Bacterial Type Strains, Phase II (KMG-II): from individual species to whole genera.</title>
        <authorList>
            <person name="Goeker M."/>
        </authorList>
    </citation>
    <scope>NUCLEOTIDE SEQUENCE [LARGE SCALE GENOMIC DNA]</scope>
    <source>
        <strain evidence="2 3">DSM 29057</strain>
    </source>
</reference>
<proteinExistence type="predicted"/>
<evidence type="ECO:0000256" key="1">
    <source>
        <dbReference type="SAM" id="MobiDB-lite"/>
    </source>
</evidence>
<protein>
    <submittedName>
        <fullName evidence="2">Uncharacterized protein YjaG (DUF416 family)</fullName>
    </submittedName>
</protein>
<dbReference type="Gene3D" id="1.20.1590.10">
    <property type="entry name" value="YP_001051499.1 domain like"/>
    <property type="match status" value="1"/>
</dbReference>
<dbReference type="EMBL" id="PYAS01000032">
    <property type="protein sequence ID" value="PSL18237.1"/>
    <property type="molecule type" value="Genomic_DNA"/>
</dbReference>
<organism evidence="2 3">
    <name type="scientific">Dyadobacter jiangsuensis</name>
    <dbReference type="NCBI Taxonomy" id="1591085"/>
    <lineage>
        <taxon>Bacteria</taxon>
        <taxon>Pseudomonadati</taxon>
        <taxon>Bacteroidota</taxon>
        <taxon>Cytophagia</taxon>
        <taxon>Cytophagales</taxon>
        <taxon>Spirosomataceae</taxon>
        <taxon>Dyadobacter</taxon>
    </lineage>
</organism>
<dbReference type="Proteomes" id="UP000241964">
    <property type="component" value="Unassembled WGS sequence"/>
</dbReference>
<feature type="compositionally biased region" description="Polar residues" evidence="1">
    <location>
        <begin position="143"/>
        <end position="157"/>
    </location>
</feature>
<dbReference type="InterPro" id="IPR023381">
    <property type="entry name" value="YP001051499.1-like_dom_sf"/>
</dbReference>
<comment type="caution">
    <text evidence="2">The sequence shown here is derived from an EMBL/GenBank/DDBJ whole genome shotgun (WGS) entry which is preliminary data.</text>
</comment>
<accession>A0A2P8F935</accession>
<dbReference type="OrthoDB" id="9204516at2"/>
<dbReference type="RefSeq" id="WP_106599761.1">
    <property type="nucleotide sequence ID" value="NZ_PYAS01000032.1"/>
</dbReference>
<sequence>MSRYPAKIRKRLNVLSDKARLLFGALTCEHLYPNYVAFQQKAEWGDAHILYLAIEAIHLRLSDDISSSPAQIVGLMDCVELIMPDINQCPDSTSQRAKDACIITLSSLEYMITNDIESIVAVATYARDAFKTSEQIQDGARSKNGNNQRPNTTKSTSIIREIRRQIHLIQELSKPDNQQITAALIDSLRRK</sequence>